<accession>A0A1R0G284</accession>
<dbReference type="Proteomes" id="UP001058317">
    <property type="component" value="Chromosome"/>
</dbReference>
<reference evidence="4 6" key="1">
    <citation type="submission" date="2017-01" db="EMBL/GenBank/DDBJ databases">
        <title>First report of the plasmid-mediated mcr-1 gene in Citrobacter freudii.</title>
        <authorList>
            <person name="Liu J."/>
            <person name="Yang Y."/>
            <person name="Li Y."/>
            <person name="Liu D."/>
            <person name="Tuo H."/>
            <person name="Davis M."/>
            <person name="Zhang A."/>
        </authorList>
    </citation>
    <scope>NUCLEOTIDE SEQUENCE [LARGE SCALE GENOMIC DNA]</scope>
    <source>
        <strain evidence="4 6">SCC4</strain>
    </source>
</reference>
<organism evidence="5 7">
    <name type="scientific">Citrobacter braakii</name>
    <dbReference type="NCBI Taxonomy" id="57706"/>
    <lineage>
        <taxon>Bacteria</taxon>
        <taxon>Pseudomonadati</taxon>
        <taxon>Pseudomonadota</taxon>
        <taxon>Gammaproteobacteria</taxon>
        <taxon>Enterobacterales</taxon>
        <taxon>Enterobacteriaceae</taxon>
        <taxon>Citrobacter</taxon>
        <taxon>Citrobacter freundii complex</taxon>
    </lineage>
</organism>
<evidence type="ECO:0000313" key="5">
    <source>
        <dbReference type="EMBL" id="OQM43645.1"/>
    </source>
</evidence>
<evidence type="ECO:0000313" key="7">
    <source>
        <dbReference type="Proteomes" id="UP000192573"/>
    </source>
</evidence>
<protein>
    <submittedName>
        <fullName evidence="5">Uncharacterized protein</fullName>
    </submittedName>
</protein>
<dbReference type="EMBL" id="NAEW01000001">
    <property type="protein sequence ID" value="OQM43645.1"/>
    <property type="molecule type" value="Genomic_DNA"/>
</dbReference>
<reference evidence="2 8" key="3">
    <citation type="submission" date="2020-08" db="EMBL/GenBank/DDBJ databases">
        <title>Emergence and comparative genomics analysis of Citrobacter in Fennec fox imported from North Africa to China.</title>
        <authorList>
            <person name="Zheng B."/>
        </authorList>
    </citation>
    <scope>NUCLEOTIDE SEQUENCE [LARGE SCALE GENOMIC DNA]</scope>
    <source>
        <strain evidence="2 8">FF371</strain>
    </source>
</reference>
<evidence type="ECO:0000313" key="6">
    <source>
        <dbReference type="Proteomes" id="UP000185597"/>
    </source>
</evidence>
<dbReference type="Proteomes" id="UP000185597">
    <property type="component" value="Unassembled WGS sequence"/>
</dbReference>
<dbReference type="OrthoDB" id="6576015at2"/>
<dbReference type="Proteomes" id="UP000586346">
    <property type="component" value="Unassembled WGS sequence"/>
</dbReference>
<reference evidence="5 7" key="2">
    <citation type="submission" date="2017-03" db="EMBL/GenBank/DDBJ databases">
        <authorList>
            <person name="Afonso C.L."/>
            <person name="Miller P.J."/>
            <person name="Scott M.A."/>
            <person name="Spackman E."/>
            <person name="Goraichik I."/>
            <person name="Dimitrov K.M."/>
            <person name="Suarez D.L."/>
            <person name="Swayne D.E."/>
        </authorList>
    </citation>
    <scope>NUCLEOTIDE SEQUENCE [LARGE SCALE GENOMIC DNA]</scope>
    <source>
        <strain evidence="5 7">ATCC 51113</strain>
    </source>
</reference>
<dbReference type="GeneID" id="66274994"/>
<proteinExistence type="predicted"/>
<reference evidence="3" key="4">
    <citation type="submission" date="2020-09" db="EMBL/GenBank/DDBJ databases">
        <title>Characterization of IncC plasmids in Enterobacterales of food-producing animals originating from China.</title>
        <authorList>
            <person name="Zhang Y."/>
            <person name="Lei C.-W."/>
        </authorList>
    </citation>
    <scope>NUCLEOTIDE SEQUENCE</scope>
    <source>
        <strain evidence="3">CC1</strain>
    </source>
</reference>
<sequence>MKKVIVFFNSEPAVVVSVMKGITSIMREFPNGEKAHLSVMSAGFPSLTGDHKIVYVASDRDVSSEEILEAASKLLK</sequence>
<gene>
    <name evidence="4" type="ORF">BWD41_04765</name>
    <name evidence="5" type="ORF">BZK42_01810</name>
    <name evidence="2" type="ORF">H6P72_04655</name>
    <name evidence="3" type="ORF">ID160_04660</name>
    <name evidence="1" type="ORF">KAM621c_28780</name>
</gene>
<dbReference type="Proteomes" id="UP000605024">
    <property type="component" value="Unassembled WGS sequence"/>
</dbReference>
<dbReference type="EMBL" id="MTCP01000001">
    <property type="protein sequence ID" value="OLY70978.1"/>
    <property type="molecule type" value="Genomic_DNA"/>
</dbReference>
<dbReference type="Proteomes" id="UP000192573">
    <property type="component" value="Unassembled WGS sequence"/>
</dbReference>
<dbReference type="AlphaFoldDB" id="A0A1R0G284"/>
<keyword evidence="8" id="KW-1185">Reference proteome</keyword>
<dbReference type="EMBL" id="JACXSK010000001">
    <property type="protein sequence ID" value="MBD3121958.1"/>
    <property type="molecule type" value="Genomic_DNA"/>
</dbReference>
<evidence type="ECO:0000313" key="8">
    <source>
        <dbReference type="Proteomes" id="UP000586346"/>
    </source>
</evidence>
<name>A0A1R0G284_CITBR</name>
<dbReference type="RefSeq" id="WP_019076503.1">
    <property type="nucleotide sequence ID" value="NZ_AP026382.1"/>
</dbReference>
<evidence type="ECO:0000313" key="1">
    <source>
        <dbReference type="EMBL" id="BDN97773.1"/>
    </source>
</evidence>
<dbReference type="EMBL" id="AP026382">
    <property type="protein sequence ID" value="BDN97773.1"/>
    <property type="molecule type" value="Genomic_DNA"/>
</dbReference>
<evidence type="ECO:0000313" key="3">
    <source>
        <dbReference type="EMBL" id="MBD3121958.1"/>
    </source>
</evidence>
<reference evidence="1" key="5">
    <citation type="submission" date="2022-07" db="EMBL/GenBank/DDBJ databases">
        <title>Complete genome sequence of carbapenem-resistant Citrobacter spp. in Japan.</title>
        <authorList>
            <person name="Maehana S."/>
            <person name="Suzuki M."/>
            <person name="Kitasato H."/>
        </authorList>
    </citation>
    <scope>NUCLEOTIDE SEQUENCE</scope>
    <source>
        <strain evidence="1">KAM621</strain>
    </source>
</reference>
<dbReference type="EMBL" id="JACLAH010000001">
    <property type="protein sequence ID" value="MBC2645921.1"/>
    <property type="molecule type" value="Genomic_DNA"/>
</dbReference>
<evidence type="ECO:0000313" key="4">
    <source>
        <dbReference type="EMBL" id="OLY70978.1"/>
    </source>
</evidence>
<evidence type="ECO:0000313" key="2">
    <source>
        <dbReference type="EMBL" id="MBC2645921.1"/>
    </source>
</evidence>